<dbReference type="Proteomes" id="UP000095576">
    <property type="component" value="Unassembled WGS sequence"/>
</dbReference>
<evidence type="ECO:0000313" key="2">
    <source>
        <dbReference type="Proteomes" id="UP000095576"/>
    </source>
</evidence>
<organism evidence="1 2">
    <name type="scientific">Bacteroides thetaiotaomicron</name>
    <dbReference type="NCBI Taxonomy" id="818"/>
    <lineage>
        <taxon>Bacteria</taxon>
        <taxon>Pseudomonadati</taxon>
        <taxon>Bacteroidota</taxon>
        <taxon>Bacteroidia</taxon>
        <taxon>Bacteroidales</taxon>
        <taxon>Bacteroidaceae</taxon>
        <taxon>Bacteroides</taxon>
    </lineage>
</organism>
<dbReference type="EMBL" id="CZAP01000041">
    <property type="protein sequence ID" value="CUQ28459.1"/>
    <property type="molecule type" value="Genomic_DNA"/>
</dbReference>
<gene>
    <name evidence="1" type="ORF">ERS852511_05071</name>
</gene>
<evidence type="ECO:0000313" key="1">
    <source>
        <dbReference type="EMBL" id="CUQ28459.1"/>
    </source>
</evidence>
<proteinExistence type="predicted"/>
<dbReference type="AlphaFoldDB" id="A0A174VBK4"/>
<accession>A0A174VBK4</accession>
<protein>
    <submittedName>
        <fullName evidence="1">Uncharacterized protein</fullName>
    </submittedName>
</protein>
<reference evidence="1 2" key="1">
    <citation type="submission" date="2015-09" db="EMBL/GenBank/DDBJ databases">
        <authorList>
            <consortium name="Pathogen Informatics"/>
        </authorList>
    </citation>
    <scope>NUCLEOTIDE SEQUENCE [LARGE SCALE GENOMIC DNA]</scope>
    <source>
        <strain evidence="1 2">2789STDY5834899</strain>
    </source>
</reference>
<dbReference type="RefSeq" id="WP_055301407.1">
    <property type="nucleotide sequence ID" value="NZ_CZAP01000041.1"/>
</dbReference>
<sequence>MNISHIRIGNCLRLRGENLDEFVIVSDVNPNENKISVHNSKDEIIPIDMNISNNCILPIPISDIILHKLGYVNEEKSIYGLSPTTIYSQYFKDYLIEIIMDKEKGWCLVTSSPKGYFGCKLKPIPYLSDLQNTLSPLFTYKINLKSFEEKTLNYPSI</sequence>
<name>A0A174VBK4_BACT4</name>